<dbReference type="InterPro" id="IPR038770">
    <property type="entry name" value="Na+/solute_symporter_sf"/>
</dbReference>
<evidence type="ECO:0000256" key="2">
    <source>
        <dbReference type="ARBA" id="ARBA00022448"/>
    </source>
</evidence>
<accession>A0A835K2W7</accession>
<feature type="signal peptide" evidence="10">
    <location>
        <begin position="1"/>
        <end position="24"/>
    </location>
</feature>
<gene>
    <name evidence="12" type="ORF">SADUNF_Sadunf06G0183500</name>
</gene>
<keyword evidence="3" id="KW-0050">Antiport</keyword>
<dbReference type="GO" id="GO:0015386">
    <property type="term" value="F:potassium:proton antiporter activity"/>
    <property type="evidence" value="ECO:0007669"/>
    <property type="project" value="InterPro"/>
</dbReference>
<name>A0A835K2W7_9ROSI</name>
<proteinExistence type="predicted"/>
<dbReference type="Pfam" id="PF00999">
    <property type="entry name" value="Na_H_Exchanger"/>
    <property type="match status" value="2"/>
</dbReference>
<evidence type="ECO:0000256" key="10">
    <source>
        <dbReference type="SAM" id="SignalP"/>
    </source>
</evidence>
<dbReference type="GO" id="GO:0016020">
    <property type="term" value="C:membrane"/>
    <property type="evidence" value="ECO:0007669"/>
    <property type="project" value="UniProtKB-SubCell"/>
</dbReference>
<feature type="transmembrane region" description="Helical" evidence="9">
    <location>
        <begin position="596"/>
        <end position="618"/>
    </location>
</feature>
<evidence type="ECO:0000256" key="6">
    <source>
        <dbReference type="ARBA" id="ARBA00022989"/>
    </source>
</evidence>
<evidence type="ECO:0000313" key="13">
    <source>
        <dbReference type="Proteomes" id="UP000657918"/>
    </source>
</evidence>
<feature type="transmembrane region" description="Helical" evidence="9">
    <location>
        <begin position="161"/>
        <end position="180"/>
    </location>
</feature>
<evidence type="ECO:0000256" key="3">
    <source>
        <dbReference type="ARBA" id="ARBA00022449"/>
    </source>
</evidence>
<feature type="domain" description="Cation/H+ exchanger transmembrane" evidence="11">
    <location>
        <begin position="315"/>
        <end position="615"/>
    </location>
</feature>
<dbReference type="OrthoDB" id="1654420at2759"/>
<keyword evidence="8 9" id="KW-0472">Membrane</keyword>
<evidence type="ECO:0000256" key="7">
    <source>
        <dbReference type="ARBA" id="ARBA00023065"/>
    </source>
</evidence>
<keyword evidence="7" id="KW-0406">Ion transport</keyword>
<evidence type="ECO:0000256" key="5">
    <source>
        <dbReference type="ARBA" id="ARBA00022729"/>
    </source>
</evidence>
<sequence length="665" mass="72340">MLRREPFLCKLIFFLFCFASLSLADELTDSDRLEFTANASISNTSLSKPKEGSSFADMIDKALEKEFTENDQNEATDAGSFNNSVAEQQAVLETVARVKSKKNDTKEEKYKLLSFKFHDVFNLDNENGPEDTPTLIDRKDNVFIISNFKSKYPVLQLDLRLISDLVVVIVSATCGGIAFACAGQPVITGYLLAGSIIGPGGFNFVSEMVQVETVAQFGVIFLLFALGLEFSTAKLRVVRAVAVVGGLLEIVLFMFLCGITAMSKGIRVQICLMVPNLVFKVVAAWFHCTMPLALLQSMLHSYFFLVSRVYCRELSVLDAAVLIGCCLQLCGGKSSEGVFVGAFLSMSSTAVVLKFLMEKNSINALHGQVTIGTLILQDCAVGLLFALLPVLCGTSGALQGLMSMTKVLVSLIAFLAVLSILSRTWVPWFLKLMMSLSSQTNELYQLASVAFCLLVAWSSDKLGLSLELGSFAAGVMISTTDLAQHTLEQSTISVIPHMKLVPLQIEPIRNFFAALFLASIGMLIHVHFLWSHVDILLASVILVIIIKTAIITTVVKGFGYNNKTALLVGMSLAQIGEFAFVLLSRASNLHLVEGKLYLLLLGTTALSLVTTTLLFKLIPAVMHLGVLLRWFPPDSAVEVGSKGDTFRSDSGKQRISVLVEGPHDS</sequence>
<feature type="transmembrane region" description="Helical" evidence="9">
    <location>
        <begin position="564"/>
        <end position="584"/>
    </location>
</feature>
<dbReference type="Gene3D" id="1.20.1530.20">
    <property type="match status" value="2"/>
</dbReference>
<dbReference type="EMBL" id="JADGMS010000006">
    <property type="protein sequence ID" value="KAF9681033.1"/>
    <property type="molecule type" value="Genomic_DNA"/>
</dbReference>
<feature type="transmembrane region" description="Helical" evidence="9">
    <location>
        <begin position="508"/>
        <end position="528"/>
    </location>
</feature>
<comment type="caution">
    <text evidence="12">The sequence shown here is derived from an EMBL/GenBank/DDBJ whole genome shotgun (WGS) entry which is preliminary data.</text>
</comment>
<evidence type="ECO:0000256" key="9">
    <source>
        <dbReference type="SAM" id="Phobius"/>
    </source>
</evidence>
<feature type="transmembrane region" description="Helical" evidence="9">
    <location>
        <begin position="240"/>
        <end position="262"/>
    </location>
</feature>
<protein>
    <recommendedName>
        <fullName evidence="11">Cation/H+ exchanger transmembrane domain-containing protein</fullName>
    </recommendedName>
</protein>
<keyword evidence="4 9" id="KW-0812">Transmembrane</keyword>
<dbReference type="AlphaFoldDB" id="A0A835K2W7"/>
<comment type="subcellular location">
    <subcellularLocation>
        <location evidence="1">Membrane</location>
        <topology evidence="1">Multi-pass membrane protein</topology>
    </subcellularLocation>
</comment>
<organism evidence="12 13">
    <name type="scientific">Salix dunnii</name>
    <dbReference type="NCBI Taxonomy" id="1413687"/>
    <lineage>
        <taxon>Eukaryota</taxon>
        <taxon>Viridiplantae</taxon>
        <taxon>Streptophyta</taxon>
        <taxon>Embryophyta</taxon>
        <taxon>Tracheophyta</taxon>
        <taxon>Spermatophyta</taxon>
        <taxon>Magnoliopsida</taxon>
        <taxon>eudicotyledons</taxon>
        <taxon>Gunneridae</taxon>
        <taxon>Pentapetalae</taxon>
        <taxon>rosids</taxon>
        <taxon>fabids</taxon>
        <taxon>Malpighiales</taxon>
        <taxon>Salicaceae</taxon>
        <taxon>Saliceae</taxon>
        <taxon>Salix</taxon>
    </lineage>
</organism>
<keyword evidence="5 10" id="KW-0732">Signal</keyword>
<dbReference type="PANTHER" id="PTHR16254">
    <property type="entry name" value="POTASSIUM/PROTON ANTIPORTER-RELATED"/>
    <property type="match status" value="1"/>
</dbReference>
<dbReference type="InterPro" id="IPR045158">
    <property type="entry name" value="KEA4/5/6-like"/>
</dbReference>
<feature type="domain" description="Cation/H+ exchanger transmembrane" evidence="11">
    <location>
        <begin position="169"/>
        <end position="270"/>
    </location>
</feature>
<keyword evidence="6 9" id="KW-1133">Transmembrane helix</keyword>
<feature type="transmembrane region" description="Helical" evidence="9">
    <location>
        <begin position="282"/>
        <end position="305"/>
    </location>
</feature>
<feature type="transmembrane region" description="Helical" evidence="9">
    <location>
        <begin position="211"/>
        <end position="228"/>
    </location>
</feature>
<reference evidence="12 13" key="1">
    <citation type="submission" date="2020-10" db="EMBL/GenBank/DDBJ databases">
        <title>Plant Genome Project.</title>
        <authorList>
            <person name="Zhang R.-G."/>
        </authorList>
    </citation>
    <scope>NUCLEOTIDE SEQUENCE [LARGE SCALE GENOMIC DNA]</scope>
    <source>
        <strain evidence="12">FAFU-HL-1</strain>
        <tissue evidence="12">Leaf</tissue>
    </source>
</reference>
<evidence type="ECO:0000256" key="8">
    <source>
        <dbReference type="ARBA" id="ARBA00023136"/>
    </source>
</evidence>
<feature type="transmembrane region" description="Helical" evidence="9">
    <location>
        <begin position="535"/>
        <end position="558"/>
    </location>
</feature>
<feature type="chain" id="PRO_5032686202" description="Cation/H+ exchanger transmembrane domain-containing protein" evidence="10">
    <location>
        <begin position="25"/>
        <end position="665"/>
    </location>
</feature>
<dbReference type="Proteomes" id="UP000657918">
    <property type="component" value="Unassembled WGS sequence"/>
</dbReference>
<keyword evidence="13" id="KW-1185">Reference proteome</keyword>
<dbReference type="InterPro" id="IPR006153">
    <property type="entry name" value="Cation/H_exchanger_TM"/>
</dbReference>
<keyword evidence="2" id="KW-0813">Transport</keyword>
<evidence type="ECO:0000259" key="11">
    <source>
        <dbReference type="Pfam" id="PF00999"/>
    </source>
</evidence>
<evidence type="ECO:0000313" key="12">
    <source>
        <dbReference type="EMBL" id="KAF9681033.1"/>
    </source>
</evidence>
<evidence type="ECO:0000256" key="4">
    <source>
        <dbReference type="ARBA" id="ARBA00022692"/>
    </source>
</evidence>
<evidence type="ECO:0000256" key="1">
    <source>
        <dbReference type="ARBA" id="ARBA00004141"/>
    </source>
</evidence>
<feature type="transmembrane region" description="Helical" evidence="9">
    <location>
        <begin position="408"/>
        <end position="430"/>
    </location>
</feature>
<dbReference type="PANTHER" id="PTHR16254:SF29">
    <property type="entry name" value="K(+) EFFLUX ANTIPORTER 6"/>
    <property type="match status" value="1"/>
</dbReference>